<dbReference type="GO" id="GO:0042255">
    <property type="term" value="P:ribosome assembly"/>
    <property type="evidence" value="ECO:0007669"/>
    <property type="project" value="UniProtKB-ARBA"/>
</dbReference>
<keyword evidence="2" id="KW-0963">Cytoplasm</keyword>
<dbReference type="SMART" id="SM00490">
    <property type="entry name" value="HELICc"/>
    <property type="match status" value="1"/>
</dbReference>
<evidence type="ECO:0000256" key="3">
    <source>
        <dbReference type="ARBA" id="ARBA00022741"/>
    </source>
</evidence>
<evidence type="ECO:0000256" key="11">
    <source>
        <dbReference type="RuleBase" id="RU000492"/>
    </source>
</evidence>
<evidence type="ECO:0000256" key="6">
    <source>
        <dbReference type="ARBA" id="ARBA00022840"/>
    </source>
</evidence>
<dbReference type="InterPro" id="IPR044742">
    <property type="entry name" value="DEAD/DEAH_RhlB"/>
</dbReference>
<evidence type="ECO:0000256" key="4">
    <source>
        <dbReference type="ARBA" id="ARBA00022801"/>
    </source>
</evidence>
<feature type="domain" description="DEAD-box RNA helicase Q" evidence="15">
    <location>
        <begin position="1"/>
        <end position="29"/>
    </location>
</feature>
<keyword evidence="3 11" id="KW-0547">Nucleotide-binding</keyword>
<evidence type="ECO:0000256" key="9">
    <source>
        <dbReference type="ARBA" id="ARBA00074363"/>
    </source>
</evidence>
<feature type="region of interest" description="Disordered" evidence="12">
    <location>
        <begin position="374"/>
        <end position="558"/>
    </location>
</feature>
<comment type="caution">
    <text evidence="16">The sequence shown here is derived from an EMBL/GenBank/DDBJ whole genome shotgun (WGS) entry which is preliminary data.</text>
</comment>
<dbReference type="PROSITE" id="PS51194">
    <property type="entry name" value="HELICASE_CTER"/>
    <property type="match status" value="1"/>
</dbReference>
<organism evidence="16 17">
    <name type="scientific">Minwuia thermotolerans</name>
    <dbReference type="NCBI Taxonomy" id="2056226"/>
    <lineage>
        <taxon>Bacteria</taxon>
        <taxon>Pseudomonadati</taxon>
        <taxon>Pseudomonadota</taxon>
        <taxon>Alphaproteobacteria</taxon>
        <taxon>Minwuiales</taxon>
        <taxon>Minwuiaceae</taxon>
        <taxon>Minwuia</taxon>
    </lineage>
</organism>
<dbReference type="EMBL" id="PHIG01000032">
    <property type="protein sequence ID" value="PJK29540.1"/>
    <property type="molecule type" value="Genomic_DNA"/>
</dbReference>
<gene>
    <name evidence="16" type="ORF">CVT23_10790</name>
</gene>
<dbReference type="CDD" id="cd00268">
    <property type="entry name" value="DEADc"/>
    <property type="match status" value="1"/>
</dbReference>
<evidence type="ECO:0000256" key="1">
    <source>
        <dbReference type="ARBA" id="ARBA00012552"/>
    </source>
</evidence>
<dbReference type="InterPro" id="IPR050079">
    <property type="entry name" value="DEAD_box_RNA_helicase"/>
</dbReference>
<dbReference type="GO" id="GO:0005829">
    <property type="term" value="C:cytosol"/>
    <property type="evidence" value="ECO:0007669"/>
    <property type="project" value="TreeGrafter"/>
</dbReference>
<dbReference type="InterPro" id="IPR027417">
    <property type="entry name" value="P-loop_NTPase"/>
</dbReference>
<feature type="compositionally biased region" description="Basic and acidic residues" evidence="12">
    <location>
        <begin position="439"/>
        <end position="459"/>
    </location>
</feature>
<dbReference type="CDD" id="cd18787">
    <property type="entry name" value="SF2_C_DEAD"/>
    <property type="match status" value="1"/>
</dbReference>
<dbReference type="InterPro" id="IPR014014">
    <property type="entry name" value="RNA_helicase_DEAD_Q_motif"/>
</dbReference>
<keyword evidence="6 11" id="KW-0067">ATP-binding</keyword>
<evidence type="ECO:0000313" key="17">
    <source>
        <dbReference type="Proteomes" id="UP000229498"/>
    </source>
</evidence>
<feature type="domain" description="Helicase ATP-binding" evidence="13">
    <location>
        <begin position="32"/>
        <end position="205"/>
    </location>
</feature>
<dbReference type="InterPro" id="IPR014001">
    <property type="entry name" value="Helicase_ATP-bd"/>
</dbReference>
<comment type="similarity">
    <text evidence="7 11">Belongs to the DEAD box helicase family.</text>
</comment>
<dbReference type="InterPro" id="IPR011545">
    <property type="entry name" value="DEAD/DEAH_box_helicase_dom"/>
</dbReference>
<dbReference type="Gene3D" id="3.40.50.300">
    <property type="entry name" value="P-loop containing nucleotide triphosphate hydrolases"/>
    <property type="match status" value="2"/>
</dbReference>
<keyword evidence="17" id="KW-1185">Reference proteome</keyword>
<dbReference type="AlphaFoldDB" id="A0A2M9G1E9"/>
<dbReference type="EC" id="3.6.4.13" evidence="1"/>
<keyword evidence="5 11" id="KW-0347">Helicase</keyword>
<reference evidence="16 17" key="1">
    <citation type="submission" date="2017-11" db="EMBL/GenBank/DDBJ databases">
        <title>Draft genome sequence of Rhizobiales bacterium SY3-13.</title>
        <authorList>
            <person name="Sun C."/>
        </authorList>
    </citation>
    <scope>NUCLEOTIDE SEQUENCE [LARGE SCALE GENOMIC DNA]</scope>
    <source>
        <strain evidence="16 17">SY3-13</strain>
    </source>
</reference>
<proteinExistence type="inferred from homology"/>
<evidence type="ECO:0000256" key="8">
    <source>
        <dbReference type="ARBA" id="ARBA00047984"/>
    </source>
</evidence>
<feature type="domain" description="Helicase C-terminal" evidence="14">
    <location>
        <begin position="216"/>
        <end position="376"/>
    </location>
</feature>
<dbReference type="RefSeq" id="WP_109793564.1">
    <property type="nucleotide sequence ID" value="NZ_PHIG01000032.1"/>
</dbReference>
<evidence type="ECO:0000259" key="13">
    <source>
        <dbReference type="PROSITE" id="PS51192"/>
    </source>
</evidence>
<feature type="compositionally biased region" description="Low complexity" evidence="12">
    <location>
        <begin position="376"/>
        <end position="386"/>
    </location>
</feature>
<evidence type="ECO:0000256" key="12">
    <source>
        <dbReference type="SAM" id="MobiDB-lite"/>
    </source>
</evidence>
<evidence type="ECO:0000256" key="2">
    <source>
        <dbReference type="ARBA" id="ARBA00022490"/>
    </source>
</evidence>
<dbReference type="GO" id="GO:0005524">
    <property type="term" value="F:ATP binding"/>
    <property type="evidence" value="ECO:0007669"/>
    <property type="project" value="UniProtKB-KW"/>
</dbReference>
<keyword evidence="4 11" id="KW-0378">Hydrolase</keyword>
<dbReference type="InterPro" id="IPR001650">
    <property type="entry name" value="Helicase_C-like"/>
</dbReference>
<name>A0A2M9G1E9_9PROT</name>
<dbReference type="OrthoDB" id="9805696at2"/>
<sequence length="558" mass="61171">MTFRDLGLSDEVCRAVDAAGYRTATPIQQKSIPHVLMGRDLLGTAQTGTGKTAAFLLPMIDVMAQGVSKPRMPRALVLEPTRELAAQVADSFDVYAEHHGLKRALVIGGVNSREQEADLEGTCDIIIATPGRLLDLFDRGMMMLRGVQFLVIDEADRMMDMGFIPDVEKIVSLLPANRQTLFFSATMAKPIRRLADKFLTDPKEVEVAPPASPAETVEQRIFRTRDDDKRAALFELIEAENVRNALIFCNRKIDVKTLLKSMQKHGYDAVALHGDMDQADRMATLEKFKTDKARFMVCSDVAARGLDIQGLSHVFNFDVPFHAEDYVHRIGRTGRAGMRGKAFMLVTPREEKQLNAIVQLIKKPIAEVDSQGIDKAGAAPAQSGEAAEAEAKPSRRRRSPSKKEAAESAPGPEAEAKPKRQRRKAAKKDEAVAAPEAEVEAKPEAEAKAKPEAEAEAKPKRQRRSAARKDETAATPEADSEAEAKPKRKRRAPKAEAADEPAKEPALPNGDGDSRAARRADPPAGKGRQQNRGDTPKGLGDHVPAFLQRPLRNQRDAN</sequence>
<evidence type="ECO:0000256" key="5">
    <source>
        <dbReference type="ARBA" id="ARBA00022806"/>
    </source>
</evidence>
<dbReference type="Proteomes" id="UP000229498">
    <property type="component" value="Unassembled WGS sequence"/>
</dbReference>
<dbReference type="SUPFAM" id="SSF52540">
    <property type="entry name" value="P-loop containing nucleoside triphosphate hydrolases"/>
    <property type="match status" value="1"/>
</dbReference>
<evidence type="ECO:0000313" key="16">
    <source>
        <dbReference type="EMBL" id="PJK29540.1"/>
    </source>
</evidence>
<dbReference type="GO" id="GO:0003724">
    <property type="term" value="F:RNA helicase activity"/>
    <property type="evidence" value="ECO:0007669"/>
    <property type="project" value="UniProtKB-EC"/>
</dbReference>
<dbReference type="GO" id="GO:0009266">
    <property type="term" value="P:response to temperature stimulus"/>
    <property type="evidence" value="ECO:0007669"/>
    <property type="project" value="UniProtKB-ARBA"/>
</dbReference>
<dbReference type="Pfam" id="PF00270">
    <property type="entry name" value="DEAD"/>
    <property type="match status" value="1"/>
</dbReference>
<dbReference type="GO" id="GO:0016787">
    <property type="term" value="F:hydrolase activity"/>
    <property type="evidence" value="ECO:0007669"/>
    <property type="project" value="UniProtKB-KW"/>
</dbReference>
<dbReference type="PANTHER" id="PTHR47959:SF13">
    <property type="entry name" value="ATP-DEPENDENT RNA HELICASE RHLE"/>
    <property type="match status" value="1"/>
</dbReference>
<dbReference type="GO" id="GO:0003676">
    <property type="term" value="F:nucleic acid binding"/>
    <property type="evidence" value="ECO:0007669"/>
    <property type="project" value="InterPro"/>
</dbReference>
<dbReference type="SMART" id="SM00487">
    <property type="entry name" value="DEXDc"/>
    <property type="match status" value="1"/>
</dbReference>
<evidence type="ECO:0000256" key="7">
    <source>
        <dbReference type="ARBA" id="ARBA00038437"/>
    </source>
</evidence>
<feature type="compositionally biased region" description="Basic and acidic residues" evidence="12">
    <location>
        <begin position="493"/>
        <end position="503"/>
    </location>
</feature>
<evidence type="ECO:0000259" key="14">
    <source>
        <dbReference type="PROSITE" id="PS51194"/>
    </source>
</evidence>
<dbReference type="PROSITE" id="PS51195">
    <property type="entry name" value="Q_MOTIF"/>
    <property type="match status" value="1"/>
</dbReference>
<protein>
    <recommendedName>
        <fullName evidence="9">DEAD-box ATP-dependent RNA helicase RhpA</fullName>
        <ecNumber evidence="1">3.6.4.13</ecNumber>
    </recommendedName>
</protein>
<comment type="catalytic activity">
    <reaction evidence="8">
        <text>ATP + H2O = ADP + phosphate + H(+)</text>
        <dbReference type="Rhea" id="RHEA:13065"/>
        <dbReference type="ChEBI" id="CHEBI:15377"/>
        <dbReference type="ChEBI" id="CHEBI:15378"/>
        <dbReference type="ChEBI" id="CHEBI:30616"/>
        <dbReference type="ChEBI" id="CHEBI:43474"/>
        <dbReference type="ChEBI" id="CHEBI:456216"/>
        <dbReference type="EC" id="3.6.4.13"/>
    </reaction>
</comment>
<dbReference type="PANTHER" id="PTHR47959">
    <property type="entry name" value="ATP-DEPENDENT RNA HELICASE RHLE-RELATED"/>
    <property type="match status" value="1"/>
</dbReference>
<dbReference type="PROSITE" id="PS51192">
    <property type="entry name" value="HELICASE_ATP_BIND_1"/>
    <property type="match status" value="1"/>
</dbReference>
<feature type="compositionally biased region" description="Basic and acidic residues" evidence="12">
    <location>
        <begin position="512"/>
        <end position="521"/>
    </location>
</feature>
<dbReference type="InterPro" id="IPR000629">
    <property type="entry name" value="RNA-helicase_DEAD-box_CS"/>
</dbReference>
<accession>A0A2M9G1E9</accession>
<feature type="short sequence motif" description="Q motif" evidence="10">
    <location>
        <begin position="1"/>
        <end position="29"/>
    </location>
</feature>
<evidence type="ECO:0000259" key="15">
    <source>
        <dbReference type="PROSITE" id="PS51195"/>
    </source>
</evidence>
<evidence type="ECO:0000256" key="10">
    <source>
        <dbReference type="PROSITE-ProRule" id="PRU00552"/>
    </source>
</evidence>
<dbReference type="PROSITE" id="PS00039">
    <property type="entry name" value="DEAD_ATP_HELICASE"/>
    <property type="match status" value="1"/>
</dbReference>
<dbReference type="Pfam" id="PF00271">
    <property type="entry name" value="Helicase_C"/>
    <property type="match status" value="1"/>
</dbReference>
<dbReference type="FunFam" id="3.40.50.300:FF:000108">
    <property type="entry name" value="ATP-dependent RNA helicase RhlE"/>
    <property type="match status" value="1"/>
</dbReference>